<proteinExistence type="predicted"/>
<dbReference type="RefSeq" id="WP_147169363.1">
    <property type="nucleotide sequence ID" value="NZ_VOOR01000068.1"/>
</dbReference>
<feature type="chain" id="PRO_5022993007" evidence="1">
    <location>
        <begin position="21"/>
        <end position="191"/>
    </location>
</feature>
<accession>A0A5C6RG33</accession>
<protein>
    <submittedName>
        <fullName evidence="2">Uncharacterized protein</fullName>
    </submittedName>
</protein>
<dbReference type="AlphaFoldDB" id="A0A5C6RG33"/>
<evidence type="ECO:0000313" key="3">
    <source>
        <dbReference type="Proteomes" id="UP000321580"/>
    </source>
</evidence>
<reference evidence="2 3" key="1">
    <citation type="submission" date="2019-08" db="EMBL/GenBank/DDBJ databases">
        <title>Genome of Phaeodactylibacter luteus.</title>
        <authorList>
            <person name="Bowman J.P."/>
        </authorList>
    </citation>
    <scope>NUCLEOTIDE SEQUENCE [LARGE SCALE GENOMIC DNA]</scope>
    <source>
        <strain evidence="2 3">KCTC 42180</strain>
    </source>
</reference>
<gene>
    <name evidence="2" type="ORF">FRY97_19835</name>
</gene>
<organism evidence="2 3">
    <name type="scientific">Phaeodactylibacter luteus</name>
    <dbReference type="NCBI Taxonomy" id="1564516"/>
    <lineage>
        <taxon>Bacteria</taxon>
        <taxon>Pseudomonadati</taxon>
        <taxon>Bacteroidota</taxon>
        <taxon>Saprospiria</taxon>
        <taxon>Saprospirales</taxon>
        <taxon>Haliscomenobacteraceae</taxon>
        <taxon>Phaeodactylibacter</taxon>
    </lineage>
</organism>
<evidence type="ECO:0000313" key="2">
    <source>
        <dbReference type="EMBL" id="TXB61286.1"/>
    </source>
</evidence>
<keyword evidence="1" id="KW-0732">Signal</keyword>
<name>A0A5C6RG33_9BACT</name>
<dbReference type="OrthoDB" id="982449at2"/>
<dbReference type="SUPFAM" id="SSF54427">
    <property type="entry name" value="NTF2-like"/>
    <property type="match status" value="1"/>
</dbReference>
<sequence>MRTFFAALLGMALFSAGLHAQAEQQIREQLQAYFEATESKDWAAVTDLLYPPLFELVPKADMIQMFEDMEGNGMVFNMQDFKAQAISEVFRYEGEAFAKVDYIGRMSLQFTSEAMQTPEMTGMMKGNLEAQYGLDMVEHDPKSHTFTIKLNKSLLAVSPEGAGTWSFIEAEDSAGTLQQVLPAAVLRHFRG</sequence>
<dbReference type="EMBL" id="VOOR01000068">
    <property type="protein sequence ID" value="TXB61286.1"/>
    <property type="molecule type" value="Genomic_DNA"/>
</dbReference>
<evidence type="ECO:0000256" key="1">
    <source>
        <dbReference type="SAM" id="SignalP"/>
    </source>
</evidence>
<dbReference type="Proteomes" id="UP000321580">
    <property type="component" value="Unassembled WGS sequence"/>
</dbReference>
<comment type="caution">
    <text evidence="2">The sequence shown here is derived from an EMBL/GenBank/DDBJ whole genome shotgun (WGS) entry which is preliminary data.</text>
</comment>
<dbReference type="InterPro" id="IPR032710">
    <property type="entry name" value="NTF2-like_dom_sf"/>
</dbReference>
<keyword evidence="3" id="KW-1185">Reference proteome</keyword>
<feature type="signal peptide" evidence="1">
    <location>
        <begin position="1"/>
        <end position="20"/>
    </location>
</feature>